<dbReference type="Pfam" id="PF05199">
    <property type="entry name" value="GMC_oxred_C"/>
    <property type="match status" value="1"/>
</dbReference>
<protein>
    <recommendedName>
        <fullName evidence="4 5">Glucose-methanol-choline oxidoreductase N-terminal domain-containing protein</fullName>
    </recommendedName>
</protein>
<evidence type="ECO:0000256" key="3">
    <source>
        <dbReference type="RuleBase" id="RU003968"/>
    </source>
</evidence>
<feature type="domain" description="Glucose-methanol-choline oxidoreductase N-terminal" evidence="4">
    <location>
        <begin position="134"/>
        <end position="157"/>
    </location>
</feature>
<keyword evidence="2 3" id="KW-0274">FAD</keyword>
<dbReference type="AlphaFoldDB" id="A0A232FLV0"/>
<dbReference type="Proteomes" id="UP000215335">
    <property type="component" value="Unassembled WGS sequence"/>
</dbReference>
<dbReference type="GO" id="GO:0050660">
    <property type="term" value="F:flavin adenine dinucleotide binding"/>
    <property type="evidence" value="ECO:0007669"/>
    <property type="project" value="InterPro"/>
</dbReference>
<dbReference type="SUPFAM" id="SSF51905">
    <property type="entry name" value="FAD/NAD(P)-binding domain"/>
    <property type="match status" value="1"/>
</dbReference>
<keyword evidence="3" id="KW-0285">Flavoprotein</keyword>
<dbReference type="STRING" id="543379.A0A232FLV0"/>
<dbReference type="InterPro" id="IPR000172">
    <property type="entry name" value="GMC_OxRdtase_N"/>
</dbReference>
<gene>
    <name evidence="6" type="ORF">TSAR_002528</name>
</gene>
<dbReference type="InterPro" id="IPR007867">
    <property type="entry name" value="GMC_OxRtase_C"/>
</dbReference>
<organism evidence="6 7">
    <name type="scientific">Trichomalopsis sarcophagae</name>
    <dbReference type="NCBI Taxonomy" id="543379"/>
    <lineage>
        <taxon>Eukaryota</taxon>
        <taxon>Metazoa</taxon>
        <taxon>Ecdysozoa</taxon>
        <taxon>Arthropoda</taxon>
        <taxon>Hexapoda</taxon>
        <taxon>Insecta</taxon>
        <taxon>Pterygota</taxon>
        <taxon>Neoptera</taxon>
        <taxon>Endopterygota</taxon>
        <taxon>Hymenoptera</taxon>
        <taxon>Apocrita</taxon>
        <taxon>Proctotrupomorpha</taxon>
        <taxon>Chalcidoidea</taxon>
        <taxon>Pteromalidae</taxon>
        <taxon>Pteromalinae</taxon>
        <taxon>Trichomalopsis</taxon>
    </lineage>
</organism>
<feature type="domain" description="Glucose-methanol-choline oxidoreductase N-terminal" evidence="5">
    <location>
        <begin position="314"/>
        <end position="328"/>
    </location>
</feature>
<evidence type="ECO:0000313" key="6">
    <source>
        <dbReference type="EMBL" id="OXU31327.1"/>
    </source>
</evidence>
<evidence type="ECO:0000313" key="7">
    <source>
        <dbReference type="Proteomes" id="UP000215335"/>
    </source>
</evidence>
<sequence length="615" mass="68944">MVWSLGSNAAICSPNSTTTLCSPGMLQFLMFVTEFMGYSYDNQLNTTHQHEFPEYDFIIVGGGSAGCVLANRLSEISDWKILLLEAGDEEPKVASVPGLTNLFQKSSIDYDYMTQPETRACQSSPGRSCEWPRGKVLGGSSSINGMLYVRGNKFDYDNWERLGNTGWSWKDVLPYFKKSEDMKIPEVLEQSSEYHSTGGYQTVDGYQYQDEIAQAVRDAWKELGFEETDYNNGAQIGTSKVQFSSVNGARQSANGAFIRPIRGLRKNLVIRTDSQVKKVIINKRTKRALGVEYTDKRGKVRRAFARKEVILSAGAIDSPRLLMLSGIGPREELEEAGIDLIKDLPVGENLQDHVLIAPILIDLQNKTRAEISQDRVQNDLLHWLSAHKGPMADFGFLDVQTWFATSYEKQPNVPDIQMNFVSFLTGDSKDSYNILFPYYDKFLMSTNLVATKSRGVLKLNKTDPLGSQPMIYANYFSDPQDMAALIEGARISNAILNTTTFRRNGFVRTRLWAPACDHFQLDSDQYYECFVKHYMSSGLHPVGTCKMGSNSDREAVVNPRLRVHGIKGLRVIDASIIPVIPRGNTNAPTIMIGEKGSDMIKQDWLKNDYIVNSST</sequence>
<comment type="similarity">
    <text evidence="1 3">Belongs to the GMC oxidoreductase family.</text>
</comment>
<dbReference type="SUPFAM" id="SSF54373">
    <property type="entry name" value="FAD-linked reductases, C-terminal domain"/>
    <property type="match status" value="1"/>
</dbReference>
<proteinExistence type="inferred from homology"/>
<dbReference type="PIRSF" id="PIRSF000137">
    <property type="entry name" value="Alcohol_oxidase"/>
    <property type="match status" value="1"/>
</dbReference>
<dbReference type="EMBL" id="NNAY01000068">
    <property type="protein sequence ID" value="OXU31327.1"/>
    <property type="molecule type" value="Genomic_DNA"/>
</dbReference>
<dbReference type="PANTHER" id="PTHR11552">
    <property type="entry name" value="GLUCOSE-METHANOL-CHOLINE GMC OXIDOREDUCTASE"/>
    <property type="match status" value="1"/>
</dbReference>
<dbReference type="InterPro" id="IPR036188">
    <property type="entry name" value="FAD/NAD-bd_sf"/>
</dbReference>
<evidence type="ECO:0000256" key="1">
    <source>
        <dbReference type="ARBA" id="ARBA00010790"/>
    </source>
</evidence>
<dbReference type="InterPro" id="IPR012132">
    <property type="entry name" value="GMC_OxRdtase"/>
</dbReference>
<keyword evidence="7" id="KW-1185">Reference proteome</keyword>
<dbReference type="Gene3D" id="3.30.560.10">
    <property type="entry name" value="Glucose Oxidase, domain 3"/>
    <property type="match status" value="1"/>
</dbReference>
<reference evidence="6 7" key="1">
    <citation type="journal article" date="2017" name="Curr. Biol.">
        <title>The Evolution of Venom by Co-option of Single-Copy Genes.</title>
        <authorList>
            <person name="Martinson E.O."/>
            <person name="Mrinalini"/>
            <person name="Kelkar Y.D."/>
            <person name="Chang C.H."/>
            <person name="Werren J.H."/>
        </authorList>
    </citation>
    <scope>NUCLEOTIDE SEQUENCE [LARGE SCALE GENOMIC DNA]</scope>
    <source>
        <strain evidence="6 7">Alberta</strain>
        <tissue evidence="6">Whole body</tissue>
    </source>
</reference>
<evidence type="ECO:0000259" key="5">
    <source>
        <dbReference type="PROSITE" id="PS00624"/>
    </source>
</evidence>
<feature type="binding site" evidence="2">
    <location>
        <position position="136"/>
    </location>
    <ligand>
        <name>FAD</name>
        <dbReference type="ChEBI" id="CHEBI:57692"/>
    </ligand>
</feature>
<dbReference type="PROSITE" id="PS00623">
    <property type="entry name" value="GMC_OXRED_1"/>
    <property type="match status" value="1"/>
</dbReference>
<dbReference type="PROSITE" id="PS00624">
    <property type="entry name" value="GMC_OXRED_2"/>
    <property type="match status" value="1"/>
</dbReference>
<evidence type="ECO:0000259" key="4">
    <source>
        <dbReference type="PROSITE" id="PS00623"/>
    </source>
</evidence>
<dbReference type="OrthoDB" id="269227at2759"/>
<evidence type="ECO:0000256" key="2">
    <source>
        <dbReference type="PIRSR" id="PIRSR000137-2"/>
    </source>
</evidence>
<dbReference type="GO" id="GO:0016614">
    <property type="term" value="F:oxidoreductase activity, acting on CH-OH group of donors"/>
    <property type="evidence" value="ECO:0007669"/>
    <property type="project" value="InterPro"/>
</dbReference>
<dbReference type="Pfam" id="PF00732">
    <property type="entry name" value="GMC_oxred_N"/>
    <property type="match status" value="1"/>
</dbReference>
<comment type="caution">
    <text evidence="6">The sequence shown here is derived from an EMBL/GenBank/DDBJ whole genome shotgun (WGS) entry which is preliminary data.</text>
</comment>
<accession>A0A232FLV0</accession>
<feature type="binding site" evidence="2">
    <location>
        <position position="276"/>
    </location>
    <ligand>
        <name>FAD</name>
        <dbReference type="ChEBI" id="CHEBI:57692"/>
    </ligand>
</feature>
<name>A0A232FLV0_9HYME</name>
<dbReference type="PANTHER" id="PTHR11552:SF154">
    <property type="entry name" value="FI04917P"/>
    <property type="match status" value="1"/>
</dbReference>
<comment type="cofactor">
    <cofactor evidence="2">
        <name>FAD</name>
        <dbReference type="ChEBI" id="CHEBI:57692"/>
    </cofactor>
</comment>
<dbReference type="Gene3D" id="3.50.50.60">
    <property type="entry name" value="FAD/NAD(P)-binding domain"/>
    <property type="match status" value="1"/>
</dbReference>